<evidence type="ECO:0000313" key="6">
    <source>
        <dbReference type="Proteomes" id="UP000075903"/>
    </source>
</evidence>
<name>A0A182V5M3_ANOME</name>
<dbReference type="InterPro" id="IPR002213">
    <property type="entry name" value="UDP_glucos_trans"/>
</dbReference>
<evidence type="ECO:0000313" key="5">
    <source>
        <dbReference type="EnsemblMetazoa" id="AMEM009259-PA"/>
    </source>
</evidence>
<dbReference type="Pfam" id="PF00201">
    <property type="entry name" value="UDPGT"/>
    <property type="match status" value="1"/>
</dbReference>
<keyword evidence="4" id="KW-0812">Transmembrane</keyword>
<sequence length="721" mass="79885">MFRNWSPNTGIPMTGTPWYSDSVVLSSPPTVCFSRLNTRRIASRFSTGSWLLWMFEPIEKYMTPCSAPSNTRWMSSGSGFGLRFTCIPPTSTMLGTYGRGTSDTAWRRSSSSGGLGSGKAASYMALCTGKSSTWPRTVSISVISVLPMRCTNDIRSVKLRKGCGTYDKGDGVPTMSFVQRDAPKPVNLDRRTVMEHTRLLSAVVLLGLLLLGSTPPSQGARILGILPSVGRSHYIIGAGLMKALLDAGHEVTIVSPYPMKDAPAGLHRDILLPDLAAAHGVSGPDLFQYKSAPNLMVLYLVYSEIGPQTSEALLQHPKMVELMQSGERFDAVIVESFASEVLYGLAEHFGGQLFVFSPFGASMWTNELVGTPYPYSYIPHTFLSYTNEMSFWQRFTNALVGHADKLYYRCVFLPQQEAMYRRFFPNAKLTFQQTLESVRLAFVNQHFTLSYPHPYAPNMVEIGGIQIQPAKKLPADIQKYIDEAPHGVIYFSMGSMLKGRNFPEDKRAAFVNVFRGLKENVIWKYENDSLPDKPPNVLIKAWMPQSDILAHPKVKLFITHGGLLGTTEGLYHGKPMVGIPIYGDQELNLARAEQAGYGVKLDYDTLSEETIAVAIRTVLDGPAYGERARLISDRYRDQPLGPAKAAVYWVEYVLRHKGAPQLQSPSVRLSFVQYNLLDVYAVMGAIALSVLIGTGLMLRAVARRLGIVKRARPDSGQKKRQ</sequence>
<evidence type="ECO:0000256" key="3">
    <source>
        <dbReference type="ARBA" id="ARBA00022679"/>
    </source>
</evidence>
<accession>A0A182V5M3</accession>
<keyword evidence="6" id="KW-1185">Reference proteome</keyword>
<evidence type="ECO:0000256" key="4">
    <source>
        <dbReference type="SAM" id="Phobius"/>
    </source>
</evidence>
<protein>
    <submittedName>
        <fullName evidence="5">Uncharacterized protein</fullName>
    </submittedName>
</protein>
<dbReference type="CDD" id="cd03784">
    <property type="entry name" value="GT1_Gtf-like"/>
    <property type="match status" value="1"/>
</dbReference>
<reference evidence="5" key="1">
    <citation type="submission" date="2020-05" db="UniProtKB">
        <authorList>
            <consortium name="EnsemblMetazoa"/>
        </authorList>
    </citation>
    <scope>IDENTIFICATION</scope>
    <source>
        <strain evidence="5">MAF</strain>
    </source>
</reference>
<keyword evidence="3" id="KW-0808">Transferase</keyword>
<dbReference type="Proteomes" id="UP000075903">
    <property type="component" value="Unassembled WGS sequence"/>
</dbReference>
<keyword evidence="2" id="KW-0328">Glycosyltransferase</keyword>
<dbReference type="GO" id="GO:0008194">
    <property type="term" value="F:UDP-glycosyltransferase activity"/>
    <property type="evidence" value="ECO:0007669"/>
    <property type="project" value="InterPro"/>
</dbReference>
<dbReference type="STRING" id="30066.A0A182V5M3"/>
<dbReference type="VEuPathDB" id="VectorBase:AMEM009259"/>
<dbReference type="PANTHER" id="PTHR48043">
    <property type="entry name" value="EG:EG0003.4 PROTEIN-RELATED"/>
    <property type="match status" value="1"/>
</dbReference>
<dbReference type="PANTHER" id="PTHR48043:SF159">
    <property type="entry name" value="EG:EG0003.4 PROTEIN-RELATED"/>
    <property type="match status" value="1"/>
</dbReference>
<evidence type="ECO:0000256" key="1">
    <source>
        <dbReference type="ARBA" id="ARBA00009995"/>
    </source>
</evidence>
<dbReference type="InterPro" id="IPR050271">
    <property type="entry name" value="UDP-glycosyltransferase"/>
</dbReference>
<dbReference type="Gene3D" id="3.40.50.2000">
    <property type="entry name" value="Glycogen Phosphorylase B"/>
    <property type="match status" value="2"/>
</dbReference>
<evidence type="ECO:0000256" key="2">
    <source>
        <dbReference type="ARBA" id="ARBA00022676"/>
    </source>
</evidence>
<dbReference type="InterPro" id="IPR035595">
    <property type="entry name" value="UDP_glycos_trans_CS"/>
</dbReference>
<dbReference type="EnsemblMetazoa" id="AMEM009259-RA">
    <property type="protein sequence ID" value="AMEM009259-PA"/>
    <property type="gene ID" value="AMEM009259"/>
</dbReference>
<comment type="similarity">
    <text evidence="1">Belongs to the UDP-glycosyltransferase family.</text>
</comment>
<dbReference type="FunFam" id="3.40.50.2000:FF:000050">
    <property type="entry name" value="UDP-glucuronosyltransferase"/>
    <property type="match status" value="1"/>
</dbReference>
<organism evidence="5 6">
    <name type="scientific">Anopheles merus</name>
    <name type="common">Mosquito</name>
    <dbReference type="NCBI Taxonomy" id="30066"/>
    <lineage>
        <taxon>Eukaryota</taxon>
        <taxon>Metazoa</taxon>
        <taxon>Ecdysozoa</taxon>
        <taxon>Arthropoda</taxon>
        <taxon>Hexapoda</taxon>
        <taxon>Insecta</taxon>
        <taxon>Pterygota</taxon>
        <taxon>Neoptera</taxon>
        <taxon>Endopterygota</taxon>
        <taxon>Diptera</taxon>
        <taxon>Nematocera</taxon>
        <taxon>Culicoidea</taxon>
        <taxon>Culicidae</taxon>
        <taxon>Anophelinae</taxon>
        <taxon>Anopheles</taxon>
    </lineage>
</organism>
<dbReference type="FunFam" id="3.40.50.2000:FF:000144">
    <property type="entry name" value="UDP-glucuronosyltransferase"/>
    <property type="match status" value="1"/>
</dbReference>
<dbReference type="VEuPathDB" id="VectorBase:AMEM21_011166"/>
<keyword evidence="4" id="KW-1133">Transmembrane helix</keyword>
<dbReference type="AlphaFoldDB" id="A0A182V5M3"/>
<feature type="transmembrane region" description="Helical" evidence="4">
    <location>
        <begin position="679"/>
        <end position="702"/>
    </location>
</feature>
<dbReference type="PROSITE" id="PS00375">
    <property type="entry name" value="UDPGT"/>
    <property type="match status" value="1"/>
</dbReference>
<proteinExistence type="inferred from homology"/>
<keyword evidence="4" id="KW-0472">Membrane</keyword>
<dbReference type="SUPFAM" id="SSF53756">
    <property type="entry name" value="UDP-Glycosyltransferase/glycogen phosphorylase"/>
    <property type="match status" value="1"/>
</dbReference>